<dbReference type="PROSITE" id="PS50088">
    <property type="entry name" value="ANK_REPEAT"/>
    <property type="match status" value="4"/>
</dbReference>
<dbReference type="KEGG" id="bgt:106075215"/>
<proteinExistence type="predicted"/>
<dbReference type="InterPro" id="IPR002110">
    <property type="entry name" value="Ankyrin_rpt"/>
</dbReference>
<accession>A0A2C9KA48</accession>
<evidence type="ECO:0000313" key="5">
    <source>
        <dbReference type="Proteomes" id="UP000076420"/>
    </source>
</evidence>
<keyword evidence="1" id="KW-0677">Repeat</keyword>
<feature type="repeat" description="ANK" evidence="3">
    <location>
        <begin position="695"/>
        <end position="727"/>
    </location>
</feature>
<feature type="repeat" description="ANK" evidence="3">
    <location>
        <begin position="594"/>
        <end position="626"/>
    </location>
</feature>
<dbReference type="OrthoDB" id="496981at2759"/>
<name>A0A2C9KA48_BIOGL</name>
<dbReference type="STRING" id="6526.A0A2C9KA48"/>
<dbReference type="SMART" id="SM00248">
    <property type="entry name" value="ANK"/>
    <property type="match status" value="11"/>
</dbReference>
<dbReference type="InterPro" id="IPR036770">
    <property type="entry name" value="Ankyrin_rpt-contain_sf"/>
</dbReference>
<dbReference type="Gene3D" id="1.25.40.20">
    <property type="entry name" value="Ankyrin repeat-containing domain"/>
    <property type="match status" value="4"/>
</dbReference>
<dbReference type="PROSITE" id="PS50297">
    <property type="entry name" value="ANK_REP_REGION"/>
    <property type="match status" value="3"/>
</dbReference>
<dbReference type="PANTHER" id="PTHR24198">
    <property type="entry name" value="ANKYRIN REPEAT AND PROTEIN KINASE DOMAIN-CONTAINING PROTEIN"/>
    <property type="match status" value="1"/>
</dbReference>
<dbReference type="SUPFAM" id="SSF48403">
    <property type="entry name" value="Ankyrin repeat"/>
    <property type="match status" value="4"/>
</dbReference>
<feature type="repeat" description="ANK" evidence="3">
    <location>
        <begin position="106"/>
        <end position="138"/>
    </location>
</feature>
<protein>
    <submittedName>
        <fullName evidence="4">Uncharacterized protein</fullName>
    </submittedName>
</protein>
<dbReference type="VEuPathDB" id="VectorBase:BGLAX_035143"/>
<dbReference type="Proteomes" id="UP000076420">
    <property type="component" value="Unassembled WGS sequence"/>
</dbReference>
<dbReference type="VEuPathDB" id="VectorBase:BGLB016883"/>
<keyword evidence="2 3" id="KW-0040">ANK repeat</keyword>
<dbReference type="Pfam" id="PF12796">
    <property type="entry name" value="Ank_2"/>
    <property type="match status" value="3"/>
</dbReference>
<evidence type="ECO:0000256" key="3">
    <source>
        <dbReference type="PROSITE-ProRule" id="PRU00023"/>
    </source>
</evidence>
<reference evidence="4" key="1">
    <citation type="submission" date="2020-05" db="UniProtKB">
        <authorList>
            <consortium name="EnsemblMetazoa"/>
        </authorList>
    </citation>
    <scope>IDENTIFICATION</scope>
    <source>
        <strain evidence="4">BB02</strain>
    </source>
</reference>
<organism evidence="4 5">
    <name type="scientific">Biomphalaria glabrata</name>
    <name type="common">Bloodfluke planorb</name>
    <name type="synonym">Freshwater snail</name>
    <dbReference type="NCBI Taxonomy" id="6526"/>
    <lineage>
        <taxon>Eukaryota</taxon>
        <taxon>Metazoa</taxon>
        <taxon>Spiralia</taxon>
        <taxon>Lophotrochozoa</taxon>
        <taxon>Mollusca</taxon>
        <taxon>Gastropoda</taxon>
        <taxon>Heterobranchia</taxon>
        <taxon>Euthyneura</taxon>
        <taxon>Panpulmonata</taxon>
        <taxon>Hygrophila</taxon>
        <taxon>Lymnaeoidea</taxon>
        <taxon>Planorbidae</taxon>
        <taxon>Biomphalaria</taxon>
    </lineage>
</organism>
<feature type="repeat" description="ANK" evidence="3">
    <location>
        <begin position="560"/>
        <end position="593"/>
    </location>
</feature>
<evidence type="ECO:0000256" key="1">
    <source>
        <dbReference type="ARBA" id="ARBA00022737"/>
    </source>
</evidence>
<gene>
    <name evidence="4" type="primary">106075215</name>
</gene>
<evidence type="ECO:0000256" key="2">
    <source>
        <dbReference type="ARBA" id="ARBA00023043"/>
    </source>
</evidence>
<dbReference type="EnsemblMetazoa" id="BGLB016883-RA">
    <property type="protein sequence ID" value="BGLB016883-PA"/>
    <property type="gene ID" value="BGLB016883"/>
</dbReference>
<sequence>MQTYMSYFETHLQENATPKETKILTHLTDNNRSRDTFDIVQLLKEVVETDIVCDKFLILSELSTHARAVSQATLNQFLLSACKKGNTFLVQCLLLCDVDINCKDDEGNTPLMICALHGYSDIVRMLIEKRADVNSTNKNGDTALILSASKSGSTDVLRMLLEQEELKIDIKNSQGETCLTKTLKKFDFDNVQGILKKLKSFQSLEHSYNQMLSEARNTSVCLNIDTLFQYIEEEIFNNKSALLSSASVSDLKNVNILLYFKETTNTQHSNKLLTEILDIFKQKTTEVNNLDIEIVRTLLNYKPNVEMLHLGQYDKHILAQGVHIGNCELLELLCQHVNTHGGLCEQFRTEVWHQGLSAICDSSSDKLLNILLRYKQDLIITFRGDTKMLEKALRNGNKRCVEMFLNQDSHVNLEKYLNITIENNQVECFILILERMSLRENTTLVKNTSRFLHKAVKFERGVISELLSQCVDINEVYHHKTALMLCKNPEIANILLAKNAKVNVIVGPRHYNAFLSLFSSQNLDYTNIDLHSSDEKTERLLKLAAMYLKHGANIEDKDDQGRTALMRVSQHNQVEQVLTFLLACGANPNNQDSEGRTALHFAVSGSCHRNVELLLDYKADVNMTCHNGTSCLHLCVTTQNIEILQCLKQHCVDVDKVDTMGNTPLLLAARAPVVNIDIIRCLAFVGCRLNQQDTGGKSAMMLAAENGCMDEILLLGEKGASVNVRSSSHHNVVDILVNKIAGSQGNVKDLISFVKQLVHRGASAAGVKPENLFSLIRKGHHSLLQVLITGGLSPSECILNEYFSTVSGTVSPFCYALLKNNLEMAKYFLDIAFLTKCDISNKRRVQAISCDLKQNNYTESLKIVETLYNQPWTLFQLCKISFSSRYASGLEKEANIGMMELPETLYEEVMFKITGTQKINLKDVDVDVSMDTDVPVWVDDDQRQYYSADDATDHNYRTPI</sequence>
<evidence type="ECO:0000313" key="4">
    <source>
        <dbReference type="EnsemblMetazoa" id="BGLB016883-PA"/>
    </source>
</evidence>
<dbReference type="AlphaFoldDB" id="A0A2C9KA48"/>
<dbReference type="PANTHER" id="PTHR24198:SF165">
    <property type="entry name" value="ANKYRIN REPEAT-CONTAINING PROTEIN-RELATED"/>
    <property type="match status" value="1"/>
</dbReference>